<sequence length="74" mass="8169">MSDSYMKPPTVMYIQDVMITGCNSEPAHHELMLESQLLLKYDDAGQQEAKVMPPATTVPAAAMPRSHTPLPRIS</sequence>
<feature type="region of interest" description="Disordered" evidence="1">
    <location>
        <begin position="55"/>
        <end position="74"/>
    </location>
</feature>
<evidence type="ECO:0000313" key="3">
    <source>
        <dbReference type="Proteomes" id="UP000324222"/>
    </source>
</evidence>
<evidence type="ECO:0000313" key="2">
    <source>
        <dbReference type="EMBL" id="MPC29925.1"/>
    </source>
</evidence>
<proteinExistence type="predicted"/>
<dbReference type="Proteomes" id="UP000324222">
    <property type="component" value="Unassembled WGS sequence"/>
</dbReference>
<comment type="caution">
    <text evidence="2">The sequence shown here is derived from an EMBL/GenBank/DDBJ whole genome shotgun (WGS) entry which is preliminary data.</text>
</comment>
<keyword evidence="3" id="KW-1185">Reference proteome</keyword>
<name>A0A5B7E9B4_PORTR</name>
<gene>
    <name evidence="2" type="ORF">E2C01_023178</name>
</gene>
<dbReference type="EMBL" id="VSRR010002160">
    <property type="protein sequence ID" value="MPC29925.1"/>
    <property type="molecule type" value="Genomic_DNA"/>
</dbReference>
<reference evidence="2 3" key="1">
    <citation type="submission" date="2019-05" db="EMBL/GenBank/DDBJ databases">
        <title>Another draft genome of Portunus trituberculatus and its Hox gene families provides insights of decapod evolution.</title>
        <authorList>
            <person name="Jeong J.-H."/>
            <person name="Song I."/>
            <person name="Kim S."/>
            <person name="Choi T."/>
            <person name="Kim D."/>
            <person name="Ryu S."/>
            <person name="Kim W."/>
        </authorList>
    </citation>
    <scope>NUCLEOTIDE SEQUENCE [LARGE SCALE GENOMIC DNA]</scope>
    <source>
        <tissue evidence="2">Muscle</tissue>
    </source>
</reference>
<accession>A0A5B7E9B4</accession>
<organism evidence="2 3">
    <name type="scientific">Portunus trituberculatus</name>
    <name type="common">Swimming crab</name>
    <name type="synonym">Neptunus trituberculatus</name>
    <dbReference type="NCBI Taxonomy" id="210409"/>
    <lineage>
        <taxon>Eukaryota</taxon>
        <taxon>Metazoa</taxon>
        <taxon>Ecdysozoa</taxon>
        <taxon>Arthropoda</taxon>
        <taxon>Crustacea</taxon>
        <taxon>Multicrustacea</taxon>
        <taxon>Malacostraca</taxon>
        <taxon>Eumalacostraca</taxon>
        <taxon>Eucarida</taxon>
        <taxon>Decapoda</taxon>
        <taxon>Pleocyemata</taxon>
        <taxon>Brachyura</taxon>
        <taxon>Eubrachyura</taxon>
        <taxon>Portunoidea</taxon>
        <taxon>Portunidae</taxon>
        <taxon>Portuninae</taxon>
        <taxon>Portunus</taxon>
    </lineage>
</organism>
<protein>
    <submittedName>
        <fullName evidence="2">Uncharacterized protein</fullName>
    </submittedName>
</protein>
<feature type="compositionally biased region" description="Low complexity" evidence="1">
    <location>
        <begin position="55"/>
        <end position="64"/>
    </location>
</feature>
<dbReference type="AlphaFoldDB" id="A0A5B7E9B4"/>
<evidence type="ECO:0000256" key="1">
    <source>
        <dbReference type="SAM" id="MobiDB-lite"/>
    </source>
</evidence>